<dbReference type="InterPro" id="IPR025730">
    <property type="entry name" value="Biofilm_BssS"/>
</dbReference>
<protein>
    <submittedName>
        <fullName evidence="1">BssS protein family protein</fullName>
    </submittedName>
</protein>
<organism evidence="1 2">
    <name type="scientific">Kosakonia oryzendophytica</name>
    <dbReference type="NCBI Taxonomy" id="1005665"/>
    <lineage>
        <taxon>Bacteria</taxon>
        <taxon>Pseudomonadati</taxon>
        <taxon>Pseudomonadota</taxon>
        <taxon>Gammaproteobacteria</taxon>
        <taxon>Enterobacterales</taxon>
        <taxon>Enterobacteriaceae</taxon>
        <taxon>Kosakonia</taxon>
    </lineage>
</organism>
<keyword evidence="2" id="KW-1185">Reference proteome</keyword>
<sequence>MDKEFAFPAFPVIGWQVGPVEDLNGVVVKFGYSTSPYGPGATTFDSQFFSLTPEMVKSLIYDLERSLHRCEDKVA</sequence>
<dbReference type="OrthoDB" id="6542252at2"/>
<dbReference type="Proteomes" id="UP000198975">
    <property type="component" value="Unassembled WGS sequence"/>
</dbReference>
<dbReference type="EMBL" id="FMAY01000001">
    <property type="protein sequence ID" value="SCB75700.1"/>
    <property type="molecule type" value="Genomic_DNA"/>
</dbReference>
<evidence type="ECO:0000313" key="2">
    <source>
        <dbReference type="Proteomes" id="UP000198975"/>
    </source>
</evidence>
<proteinExistence type="predicted"/>
<gene>
    <name evidence="1" type="ORF">GA0061071_101267</name>
</gene>
<accession>A0A1C3Z0B4</accession>
<reference evidence="2" key="1">
    <citation type="submission" date="2016-08" db="EMBL/GenBank/DDBJ databases">
        <authorList>
            <person name="Varghese N."/>
            <person name="Submissions Spin"/>
        </authorList>
    </citation>
    <scope>NUCLEOTIDE SEQUENCE [LARGE SCALE GENOMIC DNA]</scope>
    <source>
        <strain evidence="2">REICA_082</strain>
    </source>
</reference>
<dbReference type="Pfam" id="PF13991">
    <property type="entry name" value="BssS"/>
    <property type="match status" value="1"/>
</dbReference>
<dbReference type="RefSeq" id="WP_061494003.1">
    <property type="nucleotide sequence ID" value="NZ_CP115659.1"/>
</dbReference>
<name>A0A1C3Z0B4_9ENTR</name>
<dbReference type="AlphaFoldDB" id="A0A1C3Z0B4"/>
<evidence type="ECO:0000313" key="1">
    <source>
        <dbReference type="EMBL" id="SCB75700.1"/>
    </source>
</evidence>